<dbReference type="GO" id="GO:0007165">
    <property type="term" value="P:signal transduction"/>
    <property type="evidence" value="ECO:0007669"/>
    <property type="project" value="TreeGrafter"/>
</dbReference>
<reference evidence="2 3" key="1">
    <citation type="submission" date="2020-03" db="EMBL/GenBank/DDBJ databases">
        <title>Whole genome shotgun sequence of Phytohabitans houttuyneae NBRC 108639.</title>
        <authorList>
            <person name="Komaki H."/>
            <person name="Tamura T."/>
        </authorList>
    </citation>
    <scope>NUCLEOTIDE SEQUENCE [LARGE SCALE GENOMIC DNA]</scope>
    <source>
        <strain evidence="2 3">NBRC 108639</strain>
    </source>
</reference>
<dbReference type="PANTHER" id="PTHR20854">
    <property type="entry name" value="INOSITOL MONOPHOSPHATASE"/>
    <property type="match status" value="1"/>
</dbReference>
<comment type="caution">
    <text evidence="2">The sequence shown here is derived from an EMBL/GenBank/DDBJ whole genome shotgun (WGS) entry which is preliminary data.</text>
</comment>
<evidence type="ECO:0000256" key="1">
    <source>
        <dbReference type="PIRSR" id="PIRSR600760-2"/>
    </source>
</evidence>
<dbReference type="PRINTS" id="PR00377">
    <property type="entry name" value="IMPHPHTASES"/>
</dbReference>
<dbReference type="InterPro" id="IPR000760">
    <property type="entry name" value="Inositol_monophosphatase-like"/>
</dbReference>
<dbReference type="GO" id="GO:0006020">
    <property type="term" value="P:inositol metabolic process"/>
    <property type="evidence" value="ECO:0007669"/>
    <property type="project" value="TreeGrafter"/>
</dbReference>
<dbReference type="Pfam" id="PF00459">
    <property type="entry name" value="Inositol_P"/>
    <property type="match status" value="1"/>
</dbReference>
<dbReference type="Proteomes" id="UP000482800">
    <property type="component" value="Unassembled WGS sequence"/>
</dbReference>
<dbReference type="EMBL" id="BLPF01000002">
    <property type="protein sequence ID" value="GFJ82712.1"/>
    <property type="molecule type" value="Genomic_DNA"/>
</dbReference>
<evidence type="ECO:0000313" key="2">
    <source>
        <dbReference type="EMBL" id="GFJ82712.1"/>
    </source>
</evidence>
<proteinExistence type="predicted"/>
<dbReference type="RefSeq" id="WP_173063562.1">
    <property type="nucleotide sequence ID" value="NZ_BAABGO010000010.1"/>
</dbReference>
<sequence length="266" mass="27463">MSDAELAIAAAEAGAAVVRARFGQPVELHAKSGRDFATAADLEAEKVILDVLRSARPGDAVLAEESGGGGEAGADRVWLVDPLCGTHNFAARTPLVAVNVALRAGGEVTAAASADPFSGETYWTGGGVARVRVDGTDRPLTPDATVPLVEVNLEPPFANGPGFRATRLLSDVAFNQRFGPRVTSTTLALLWVADGRRAAFLSDSDLRDNVHYAGPVAICRAAGCVVTGLRGQPPYEGAAGIVASADQQTHDALLALVAKQFPGGRQ</sequence>
<dbReference type="SUPFAM" id="SSF56655">
    <property type="entry name" value="Carbohydrate phosphatase"/>
    <property type="match status" value="1"/>
</dbReference>
<dbReference type="CDD" id="cd01637">
    <property type="entry name" value="IMPase_like"/>
    <property type="match status" value="1"/>
</dbReference>
<feature type="binding site" evidence="1">
    <location>
        <position position="83"/>
    </location>
    <ligand>
        <name>Mg(2+)</name>
        <dbReference type="ChEBI" id="CHEBI:18420"/>
        <label>1</label>
        <note>catalytic</note>
    </ligand>
</feature>
<dbReference type="Gene3D" id="3.40.190.80">
    <property type="match status" value="1"/>
</dbReference>
<evidence type="ECO:0000313" key="3">
    <source>
        <dbReference type="Proteomes" id="UP000482800"/>
    </source>
</evidence>
<name>A0A6V8KBU0_9ACTN</name>
<accession>A0A6V8KBU0</accession>
<keyword evidence="1" id="KW-0460">Magnesium</keyword>
<feature type="binding site" evidence="1">
    <location>
        <position position="64"/>
    </location>
    <ligand>
        <name>Mg(2+)</name>
        <dbReference type="ChEBI" id="CHEBI:18420"/>
        <label>1</label>
        <note>catalytic</note>
    </ligand>
</feature>
<comment type="cofactor">
    <cofactor evidence="1">
        <name>Mg(2+)</name>
        <dbReference type="ChEBI" id="CHEBI:18420"/>
    </cofactor>
</comment>
<keyword evidence="1" id="KW-0479">Metal-binding</keyword>
<dbReference type="PANTHER" id="PTHR20854:SF4">
    <property type="entry name" value="INOSITOL-1-MONOPHOSPHATASE-RELATED"/>
    <property type="match status" value="1"/>
</dbReference>
<dbReference type="GO" id="GO:0008934">
    <property type="term" value="F:inositol monophosphate 1-phosphatase activity"/>
    <property type="evidence" value="ECO:0007669"/>
    <property type="project" value="TreeGrafter"/>
</dbReference>
<reference evidence="2 3" key="2">
    <citation type="submission" date="2020-03" db="EMBL/GenBank/DDBJ databases">
        <authorList>
            <person name="Ichikawa N."/>
            <person name="Kimura A."/>
            <person name="Kitahashi Y."/>
            <person name="Uohara A."/>
        </authorList>
    </citation>
    <scope>NUCLEOTIDE SEQUENCE [LARGE SCALE GENOMIC DNA]</scope>
    <source>
        <strain evidence="2 3">NBRC 108639</strain>
    </source>
</reference>
<dbReference type="GO" id="GO:0046872">
    <property type="term" value="F:metal ion binding"/>
    <property type="evidence" value="ECO:0007669"/>
    <property type="project" value="UniProtKB-KW"/>
</dbReference>
<feature type="binding site" evidence="1">
    <location>
        <position position="81"/>
    </location>
    <ligand>
        <name>Mg(2+)</name>
        <dbReference type="ChEBI" id="CHEBI:18420"/>
        <label>1</label>
        <note>catalytic</note>
    </ligand>
</feature>
<organism evidence="2 3">
    <name type="scientific">Phytohabitans houttuyneae</name>
    <dbReference type="NCBI Taxonomy" id="1076126"/>
    <lineage>
        <taxon>Bacteria</taxon>
        <taxon>Bacillati</taxon>
        <taxon>Actinomycetota</taxon>
        <taxon>Actinomycetes</taxon>
        <taxon>Micromonosporales</taxon>
        <taxon>Micromonosporaceae</taxon>
    </lineage>
</organism>
<keyword evidence="3" id="KW-1185">Reference proteome</keyword>
<gene>
    <name evidence="2" type="ORF">Phou_068920</name>
</gene>
<dbReference type="Gene3D" id="3.30.540.10">
    <property type="entry name" value="Fructose-1,6-Bisphosphatase, subunit A, domain 1"/>
    <property type="match status" value="1"/>
</dbReference>
<dbReference type="AlphaFoldDB" id="A0A6V8KBU0"/>
<protein>
    <submittedName>
        <fullName evidence="2">Phosphatase</fullName>
    </submittedName>
</protein>